<evidence type="ECO:0000313" key="2">
    <source>
        <dbReference type="EMBL" id="SVE20031.1"/>
    </source>
</evidence>
<dbReference type="InterPro" id="IPR001492">
    <property type="entry name" value="Flagellin"/>
</dbReference>
<dbReference type="SUPFAM" id="SSF64518">
    <property type="entry name" value="Phase 1 flagellin"/>
    <property type="match status" value="1"/>
</dbReference>
<protein>
    <recommendedName>
        <fullName evidence="1">Flagellin N-terminal domain-containing protein</fullName>
    </recommendedName>
</protein>
<dbReference type="GO" id="GO:0009288">
    <property type="term" value="C:bacterial-type flagellum"/>
    <property type="evidence" value="ECO:0007669"/>
    <property type="project" value="InterPro"/>
</dbReference>
<feature type="domain" description="Flagellin N-terminal" evidence="1">
    <location>
        <begin position="5"/>
        <end position="91"/>
    </location>
</feature>
<organism evidence="2">
    <name type="scientific">marine metagenome</name>
    <dbReference type="NCBI Taxonomy" id="408172"/>
    <lineage>
        <taxon>unclassified sequences</taxon>
        <taxon>metagenomes</taxon>
        <taxon>ecological metagenomes</taxon>
    </lineage>
</organism>
<dbReference type="EMBL" id="UINC01200923">
    <property type="protein sequence ID" value="SVE20031.1"/>
    <property type="molecule type" value="Genomic_DNA"/>
</dbReference>
<proteinExistence type="predicted"/>
<gene>
    <name evidence="2" type="ORF">METZ01_LOCUS472885</name>
</gene>
<sequence length="91" mass="9591">MPIVVNTNTSATSASFNLSRANEALRKSLGRLSSGNRIVSPADDAGGLAVAYKLASKLNRTEAVRNNVQNGISYLQVQDGSLSTVGKILDR</sequence>
<accession>A0A383BJL2</accession>
<dbReference type="GO" id="GO:0005198">
    <property type="term" value="F:structural molecule activity"/>
    <property type="evidence" value="ECO:0007669"/>
    <property type="project" value="InterPro"/>
</dbReference>
<dbReference type="Gene3D" id="1.20.1330.10">
    <property type="entry name" value="f41 fragment of flagellin, N-terminal domain"/>
    <property type="match status" value="1"/>
</dbReference>
<dbReference type="PANTHER" id="PTHR42792">
    <property type="entry name" value="FLAGELLIN"/>
    <property type="match status" value="1"/>
</dbReference>
<dbReference type="Pfam" id="PF00669">
    <property type="entry name" value="Flagellin_N"/>
    <property type="match status" value="1"/>
</dbReference>
<reference evidence="2" key="1">
    <citation type="submission" date="2018-05" db="EMBL/GenBank/DDBJ databases">
        <authorList>
            <person name="Lanie J.A."/>
            <person name="Ng W.-L."/>
            <person name="Kazmierczak K.M."/>
            <person name="Andrzejewski T.M."/>
            <person name="Davidsen T.M."/>
            <person name="Wayne K.J."/>
            <person name="Tettelin H."/>
            <person name="Glass J.I."/>
            <person name="Rusch D."/>
            <person name="Podicherti R."/>
            <person name="Tsui H.-C.T."/>
            <person name="Winkler M.E."/>
        </authorList>
    </citation>
    <scope>NUCLEOTIDE SEQUENCE</scope>
</reference>
<dbReference type="AlphaFoldDB" id="A0A383BJL2"/>
<name>A0A383BJL2_9ZZZZ</name>
<dbReference type="InterPro" id="IPR001029">
    <property type="entry name" value="Flagellin_N"/>
</dbReference>
<dbReference type="PRINTS" id="PR00207">
    <property type="entry name" value="FLAGELLIN"/>
</dbReference>
<evidence type="ECO:0000259" key="1">
    <source>
        <dbReference type="Pfam" id="PF00669"/>
    </source>
</evidence>
<dbReference type="PANTHER" id="PTHR42792:SF2">
    <property type="entry name" value="FLAGELLIN"/>
    <property type="match status" value="1"/>
</dbReference>
<feature type="non-terminal residue" evidence="2">
    <location>
        <position position="91"/>
    </location>
</feature>